<evidence type="ECO:0000256" key="1">
    <source>
        <dbReference type="ARBA" id="ARBA00008614"/>
    </source>
</evidence>
<dbReference type="InterPro" id="IPR010399">
    <property type="entry name" value="Tify_dom"/>
</dbReference>
<evidence type="ECO:0000313" key="6">
    <source>
        <dbReference type="Proteomes" id="UP001159364"/>
    </source>
</evidence>
<comment type="caution">
    <text evidence="5">The sequence shown here is derived from an EMBL/GenBank/DDBJ whole genome shotgun (WGS) entry which is preliminary data.</text>
</comment>
<dbReference type="InterPro" id="IPR040390">
    <property type="entry name" value="TIFY/JAZ"/>
</dbReference>
<comment type="subcellular location">
    <subcellularLocation>
        <location evidence="2">Nucleus</location>
    </subcellularLocation>
</comment>
<sequence>MTNSLHKEKSNFAQTCNLLSQYLKGRGGLGDIGQLGISGKIEAKGPETSRNNNEFVANLDNSMADNASVTKPMDLFPQFTGFSSPITAEDTTSRVDLCKPSTVDSVTAQMTIFYGGQVIVFNDFPSDKAKEIVALAGSSNGFASTSVKDQSNSTNSAVPESTNNAQDRLQLRPQANGSDLPIPRRASLYRFLEKRKHRISAKAPYQIHIPNPVDGSKSWLESEGKTSKQLELES</sequence>
<comment type="domain">
    <text evidence="2">The jas domain is required for interaction with COI1.</text>
</comment>
<feature type="compositionally biased region" description="Basic and acidic residues" evidence="3">
    <location>
        <begin position="220"/>
        <end position="234"/>
    </location>
</feature>
<evidence type="ECO:0000259" key="4">
    <source>
        <dbReference type="PROSITE" id="PS51320"/>
    </source>
</evidence>
<dbReference type="SMART" id="SM00979">
    <property type="entry name" value="TIFY"/>
    <property type="match status" value="1"/>
</dbReference>
<keyword evidence="6" id="KW-1185">Reference proteome</keyword>
<dbReference type="Pfam" id="PF06200">
    <property type="entry name" value="tify"/>
    <property type="match status" value="1"/>
</dbReference>
<dbReference type="PANTHER" id="PTHR33077">
    <property type="entry name" value="PROTEIN TIFY 4A-RELATED-RELATED"/>
    <property type="match status" value="1"/>
</dbReference>
<dbReference type="Pfam" id="PF09425">
    <property type="entry name" value="Jas_motif"/>
    <property type="match status" value="1"/>
</dbReference>
<dbReference type="EMBL" id="JAIWQS010000001">
    <property type="protein sequence ID" value="KAJ8774019.1"/>
    <property type="molecule type" value="Genomic_DNA"/>
</dbReference>
<gene>
    <name evidence="5" type="ORF">K2173_009450</name>
</gene>
<evidence type="ECO:0000256" key="3">
    <source>
        <dbReference type="SAM" id="MobiDB-lite"/>
    </source>
</evidence>
<dbReference type="GO" id="GO:0009611">
    <property type="term" value="P:response to wounding"/>
    <property type="evidence" value="ECO:0007669"/>
    <property type="project" value="UniProtKB-UniRule"/>
</dbReference>
<proteinExistence type="inferred from homology"/>
<dbReference type="Proteomes" id="UP001159364">
    <property type="component" value="Linkage Group LG01"/>
</dbReference>
<dbReference type="GO" id="GO:2000022">
    <property type="term" value="P:regulation of jasmonic acid mediated signaling pathway"/>
    <property type="evidence" value="ECO:0007669"/>
    <property type="project" value="UniProtKB-UniRule"/>
</dbReference>
<dbReference type="PROSITE" id="PS51320">
    <property type="entry name" value="TIFY"/>
    <property type="match status" value="1"/>
</dbReference>
<protein>
    <recommendedName>
        <fullName evidence="2">Protein TIFY</fullName>
    </recommendedName>
    <alternativeName>
        <fullName evidence="2">Jasmonate ZIM domain-containing protein</fullName>
    </alternativeName>
</protein>
<dbReference type="InterPro" id="IPR018467">
    <property type="entry name" value="CCT_CS"/>
</dbReference>
<evidence type="ECO:0000313" key="5">
    <source>
        <dbReference type="EMBL" id="KAJ8774019.1"/>
    </source>
</evidence>
<comment type="function">
    <text evidence="2">Repressor of jasmonate responses.</text>
</comment>
<keyword evidence="2" id="KW-0539">Nucleus</keyword>
<feature type="domain" description="Tify" evidence="4">
    <location>
        <begin position="103"/>
        <end position="138"/>
    </location>
</feature>
<dbReference type="GO" id="GO:0005634">
    <property type="term" value="C:nucleus"/>
    <property type="evidence" value="ECO:0007669"/>
    <property type="project" value="UniProtKB-SubCell"/>
</dbReference>
<feature type="region of interest" description="Disordered" evidence="3">
    <location>
        <begin position="143"/>
        <end position="181"/>
    </location>
</feature>
<dbReference type="GO" id="GO:0031347">
    <property type="term" value="P:regulation of defense response"/>
    <property type="evidence" value="ECO:0007669"/>
    <property type="project" value="UniProtKB-UniRule"/>
</dbReference>
<comment type="similarity">
    <text evidence="1 2">Belongs to the TIFY/JAZ family.</text>
</comment>
<feature type="region of interest" description="Disordered" evidence="3">
    <location>
        <begin position="210"/>
        <end position="234"/>
    </location>
</feature>
<reference evidence="5 6" key="1">
    <citation type="submission" date="2021-09" db="EMBL/GenBank/DDBJ databases">
        <title>Genomic insights and catalytic innovation underlie evolution of tropane alkaloids biosynthesis.</title>
        <authorList>
            <person name="Wang Y.-J."/>
            <person name="Tian T."/>
            <person name="Huang J.-P."/>
            <person name="Huang S.-X."/>
        </authorList>
    </citation>
    <scope>NUCLEOTIDE SEQUENCE [LARGE SCALE GENOMIC DNA]</scope>
    <source>
        <strain evidence="5">KIB-2018</strain>
        <tissue evidence="5">Leaf</tissue>
    </source>
</reference>
<accession>A0AAV8U752</accession>
<keyword evidence="2" id="KW-1184">Jasmonic acid signaling pathway</keyword>
<feature type="compositionally biased region" description="Polar residues" evidence="3">
    <location>
        <begin position="143"/>
        <end position="177"/>
    </location>
</feature>
<organism evidence="5 6">
    <name type="scientific">Erythroxylum novogranatense</name>
    <dbReference type="NCBI Taxonomy" id="1862640"/>
    <lineage>
        <taxon>Eukaryota</taxon>
        <taxon>Viridiplantae</taxon>
        <taxon>Streptophyta</taxon>
        <taxon>Embryophyta</taxon>
        <taxon>Tracheophyta</taxon>
        <taxon>Spermatophyta</taxon>
        <taxon>Magnoliopsida</taxon>
        <taxon>eudicotyledons</taxon>
        <taxon>Gunneridae</taxon>
        <taxon>Pentapetalae</taxon>
        <taxon>rosids</taxon>
        <taxon>fabids</taxon>
        <taxon>Malpighiales</taxon>
        <taxon>Erythroxylaceae</taxon>
        <taxon>Erythroxylum</taxon>
    </lineage>
</organism>
<dbReference type="AlphaFoldDB" id="A0AAV8U752"/>
<evidence type="ECO:0000256" key="2">
    <source>
        <dbReference type="RuleBase" id="RU369065"/>
    </source>
</evidence>
<dbReference type="PANTHER" id="PTHR33077:SF52">
    <property type="entry name" value="PROTEIN TIFY 11D"/>
    <property type="match status" value="1"/>
</dbReference>
<name>A0AAV8U752_9ROSI</name>